<evidence type="ECO:0000313" key="4">
    <source>
        <dbReference type="Proteomes" id="UP000009139"/>
    </source>
</evidence>
<proteinExistence type="predicted"/>
<reference evidence="1 3" key="4">
    <citation type="journal article" date="2003" name="Mol. Microbiol.">
        <title>An integrated analysis of the genome of the hyperthermophilic archaeon Pyrococcus abyssi.</title>
        <authorList>
            <person name="Cohen G."/>
            <person name="Barbe V."/>
            <person name="Flament D."/>
            <person name="Galperin M."/>
            <person name="Heilig R."/>
            <person name="Ripp R."/>
            <person name="Lecompte O."/>
            <person name="Prieur D."/>
            <person name="Poch O."/>
            <person name="Quellerou J."/>
            <person name="Thierry J.C."/>
            <person name="Van der Oost J."/>
            <person name="Weissenbach J."/>
            <person name="Zivanovic Y."/>
            <person name="Forterre P."/>
        </authorList>
    </citation>
    <scope>NUCLEOTIDE SEQUENCE [LARGE SCALE GENOMIC DNA]</scope>
    <source>
        <strain evidence="3">GE5 / Orsay</strain>
        <strain evidence="1">Orsay</strain>
    </source>
</reference>
<reference evidence="1" key="1">
    <citation type="submission" date="1999-07" db="EMBL/GenBank/DDBJ databases">
        <authorList>
            <person name="Genoscope"/>
        </authorList>
    </citation>
    <scope>NUCLEOTIDE SEQUENCE</scope>
    <source>
        <strain evidence="1">Orsay</strain>
    </source>
</reference>
<gene>
    <name evidence="1" type="ordered locus">PAB0940</name>
</gene>
<dbReference type="InterPro" id="IPR011990">
    <property type="entry name" value="TPR-like_helical_dom_sf"/>
</dbReference>
<keyword evidence="3" id="KW-1185">Reference proteome</keyword>
<dbReference type="RefSeq" id="WP_010868533.1">
    <property type="nucleotide sequence ID" value="NC_000868.1"/>
</dbReference>
<dbReference type="Proteomes" id="UP000000810">
    <property type="component" value="Chromosome"/>
</dbReference>
<dbReference type="OrthoDB" id="86097at2157"/>
<dbReference type="eggNOG" id="arCOG05844">
    <property type="taxonomic scope" value="Archaea"/>
</dbReference>
<dbReference type="AlphaFoldDB" id="Q9UYT9"/>
<reference evidence="1" key="2">
    <citation type="journal article" date="2000" name="J. Mol. Biol.">
        <title>Archaeal homologs of eukaryotic methylation guide small nucleolar RNAs: lessons from the Pyrococcus genomes.</title>
        <authorList>
            <person name="Gaspin C."/>
            <person name="Cavaille J."/>
            <person name="Erauso G."/>
        </authorList>
    </citation>
    <scope>NUCLEOTIDE SEQUENCE</scope>
    <source>
        <strain evidence="1">Orsay</strain>
    </source>
</reference>
<name>Q9UYT9_PYRAB</name>
<dbReference type="STRING" id="272844.PAB0940"/>
<sequence length="430" mass="48934">MVIDEVLSSVSSIPDPYIRVLTYGRIGVILARAKDPRHEKAFKLALSELTRIEDPYTLVRALLVTGYLTGLAGLKSAKRAFREAIEYSNMLPRELRDKIKAEAVDYLLSLNNPEEALFYASQIENKKLRNAKLLEILSKTLEVLDSKEINVVYKRRKIELILEHIKDEPYRSEAIVRVIRPLLSGGYYKRVIELIGEIKSKPWIKQALSEVLLFLRTGEGEGIEEIIELSKSLAKKSGRDIREDLAYIFAIHGFTKQSIDVLLDLPNRGKIAGEIFDSLLMRGTKALEDFVNFLPDDIIKEMKGKLMSIMNEENPEFSSIVKVIVERTSDESILVGAVKYFLTINKLEYAVSIIKRLKTEKARSTALGFLAYYLIKRGKIGEAVDVVLEIRDRNLASKLASEILVKAVEGEVYERLPNEKERERNYQLPS</sequence>
<dbReference type="PIR" id="F75053">
    <property type="entry name" value="F75053"/>
</dbReference>
<dbReference type="HOGENOM" id="CLU_051622_0_0_2"/>
<evidence type="ECO:0000313" key="2">
    <source>
        <dbReference type="EMBL" id="CCE70862.1"/>
    </source>
</evidence>
<dbReference type="PATRIC" id="fig|272844.11.peg.1507"/>
<protein>
    <submittedName>
        <fullName evidence="1">Uncharacterized protein</fullName>
    </submittedName>
</protein>
<dbReference type="EMBL" id="AJ248287">
    <property type="protein sequence ID" value="CAB50323.1"/>
    <property type="molecule type" value="Genomic_DNA"/>
</dbReference>
<dbReference type="KEGG" id="pab:PAB0940"/>
<accession>Q9UYT9</accession>
<dbReference type="EMBL" id="HE613800">
    <property type="protein sequence ID" value="CCE70862.1"/>
    <property type="molecule type" value="Genomic_DNA"/>
</dbReference>
<evidence type="ECO:0000313" key="3">
    <source>
        <dbReference type="Proteomes" id="UP000000810"/>
    </source>
</evidence>
<reference evidence="1" key="3">
    <citation type="journal article" date="2001" name="Genome Res.">
        <title>Genome evolution at the genus level: comparison of three complete genomes of hyperthermophilic archaea.</title>
        <authorList>
            <person name="Lecompte O."/>
            <person name="Ripp R."/>
            <person name="Puzos-Barbe V."/>
            <person name="Duprat S."/>
            <person name="Heilig R."/>
            <person name="Dietrich J."/>
            <person name="Thierry J.C."/>
            <person name="Poch O."/>
        </authorList>
    </citation>
    <scope>NUCLEOTIDE SEQUENCE</scope>
    <source>
        <strain evidence="1">Orsay</strain>
    </source>
</reference>
<dbReference type="Gene3D" id="1.25.40.10">
    <property type="entry name" value="Tetratricopeptide repeat domain"/>
    <property type="match status" value="1"/>
</dbReference>
<evidence type="ECO:0000313" key="1">
    <source>
        <dbReference type="EMBL" id="CAB50323.1"/>
    </source>
</evidence>
<reference evidence="2 4" key="5">
    <citation type="journal article" date="2012" name="Curr. Microbiol.">
        <title>Re-annotation of two hyperthermophilic archaea Pyrococcus abyssi GE5 and Pyrococcus furiosus DSM 3638.</title>
        <authorList>
            <person name="Gao J."/>
            <person name="Wang J."/>
        </authorList>
    </citation>
    <scope>GENOME REANNOTATION</scope>
    <source>
        <strain evidence="2">GE5</strain>
        <strain evidence="4">GE5 / Orsay</strain>
    </source>
</reference>
<dbReference type="Proteomes" id="UP000009139">
    <property type="component" value="Chromosome"/>
</dbReference>
<organism evidence="1 3">
    <name type="scientific">Pyrococcus abyssi (strain GE5 / Orsay)</name>
    <dbReference type="NCBI Taxonomy" id="272844"/>
    <lineage>
        <taxon>Archaea</taxon>
        <taxon>Methanobacteriati</taxon>
        <taxon>Methanobacteriota</taxon>
        <taxon>Thermococci</taxon>
        <taxon>Thermococcales</taxon>
        <taxon>Thermococcaceae</taxon>
        <taxon>Pyrococcus</taxon>
    </lineage>
</organism>